<reference evidence="10" key="2">
    <citation type="submission" date="2023-01" db="EMBL/GenBank/DDBJ databases">
        <authorList>
            <person name="Petersen C."/>
        </authorList>
    </citation>
    <scope>NUCLEOTIDE SEQUENCE</scope>
    <source>
        <strain evidence="10">IBT 17514</strain>
    </source>
</reference>
<dbReference type="GO" id="GO:0005351">
    <property type="term" value="F:carbohydrate:proton symporter activity"/>
    <property type="evidence" value="ECO:0007669"/>
    <property type="project" value="TreeGrafter"/>
</dbReference>
<keyword evidence="6 8" id="KW-0472">Membrane</keyword>
<protein>
    <recommendedName>
        <fullName evidence="9">Major facilitator superfamily (MFS) profile domain-containing protein</fullName>
    </recommendedName>
</protein>
<feature type="transmembrane region" description="Helical" evidence="8">
    <location>
        <begin position="471"/>
        <end position="489"/>
    </location>
</feature>
<evidence type="ECO:0000313" key="10">
    <source>
        <dbReference type="EMBL" id="KAJ5740470.1"/>
    </source>
</evidence>
<dbReference type="PROSITE" id="PS00216">
    <property type="entry name" value="SUGAR_TRANSPORT_1"/>
    <property type="match status" value="1"/>
</dbReference>
<dbReference type="InterPro" id="IPR036259">
    <property type="entry name" value="MFS_trans_sf"/>
</dbReference>
<feature type="transmembrane region" description="Helical" evidence="8">
    <location>
        <begin position="162"/>
        <end position="181"/>
    </location>
</feature>
<dbReference type="Gene3D" id="1.20.1250.20">
    <property type="entry name" value="MFS general substrate transporter like domains"/>
    <property type="match status" value="1"/>
</dbReference>
<dbReference type="InterPro" id="IPR003663">
    <property type="entry name" value="Sugar/inositol_transpt"/>
</dbReference>
<dbReference type="PANTHER" id="PTHR48022:SF2">
    <property type="entry name" value="PLASTIDIC GLUCOSE TRANSPORTER 4"/>
    <property type="match status" value="1"/>
</dbReference>
<evidence type="ECO:0000256" key="8">
    <source>
        <dbReference type="SAM" id="Phobius"/>
    </source>
</evidence>
<evidence type="ECO:0000256" key="2">
    <source>
        <dbReference type="ARBA" id="ARBA00010992"/>
    </source>
</evidence>
<evidence type="ECO:0000256" key="7">
    <source>
        <dbReference type="RuleBase" id="RU003346"/>
    </source>
</evidence>
<evidence type="ECO:0000256" key="4">
    <source>
        <dbReference type="ARBA" id="ARBA00022692"/>
    </source>
</evidence>
<dbReference type="InterPro" id="IPR020846">
    <property type="entry name" value="MFS_dom"/>
</dbReference>
<evidence type="ECO:0000259" key="9">
    <source>
        <dbReference type="PROSITE" id="PS50850"/>
    </source>
</evidence>
<dbReference type="FunFam" id="1.20.1250.20:FF:000026">
    <property type="entry name" value="MFS quinate transporter QutD"/>
    <property type="match status" value="1"/>
</dbReference>
<feature type="transmembrane region" description="Helical" evidence="8">
    <location>
        <begin position="304"/>
        <end position="325"/>
    </location>
</feature>
<dbReference type="NCBIfam" id="TIGR00879">
    <property type="entry name" value="SP"/>
    <property type="match status" value="1"/>
</dbReference>
<dbReference type="GO" id="GO:0016020">
    <property type="term" value="C:membrane"/>
    <property type="evidence" value="ECO:0007669"/>
    <property type="project" value="UniProtKB-SubCell"/>
</dbReference>
<proteinExistence type="inferred from homology"/>
<feature type="transmembrane region" description="Helical" evidence="8">
    <location>
        <begin position="125"/>
        <end position="150"/>
    </location>
</feature>
<comment type="caution">
    <text evidence="10">The sequence shown here is derived from an EMBL/GenBank/DDBJ whole genome shotgun (WGS) entry which is preliminary data.</text>
</comment>
<dbReference type="PANTHER" id="PTHR48022">
    <property type="entry name" value="PLASTIDIC GLUCOSE TRANSPORTER 4"/>
    <property type="match status" value="1"/>
</dbReference>
<dbReference type="InterPro" id="IPR005828">
    <property type="entry name" value="MFS_sugar_transport-like"/>
</dbReference>
<feature type="transmembrane region" description="Helical" evidence="8">
    <location>
        <begin position="370"/>
        <end position="390"/>
    </location>
</feature>
<keyword evidence="11" id="KW-1185">Reference proteome</keyword>
<feature type="transmembrane region" description="Helical" evidence="8">
    <location>
        <begin position="337"/>
        <end position="361"/>
    </location>
</feature>
<dbReference type="InterPro" id="IPR050360">
    <property type="entry name" value="MFS_Sugar_Transporters"/>
</dbReference>
<keyword evidence="4 8" id="KW-0812">Transmembrane</keyword>
<dbReference type="InterPro" id="IPR005829">
    <property type="entry name" value="Sugar_transporter_CS"/>
</dbReference>
<name>A0AAD6N1B7_9EURO</name>
<evidence type="ECO:0000313" key="11">
    <source>
        <dbReference type="Proteomes" id="UP001215712"/>
    </source>
</evidence>
<comment type="similarity">
    <text evidence="2 7">Belongs to the major facilitator superfamily. Sugar transporter (TC 2.A.1.1) family.</text>
</comment>
<feature type="transmembrane region" description="Helical" evidence="8">
    <location>
        <begin position="402"/>
        <end position="428"/>
    </location>
</feature>
<feature type="transmembrane region" description="Helical" evidence="8">
    <location>
        <begin position="103"/>
        <end position="119"/>
    </location>
</feature>
<feature type="transmembrane region" description="Helical" evidence="8">
    <location>
        <begin position="440"/>
        <end position="459"/>
    </location>
</feature>
<dbReference type="PROSITE" id="PS50850">
    <property type="entry name" value="MFS"/>
    <property type="match status" value="1"/>
</dbReference>
<feature type="transmembrane region" description="Helical" evidence="8">
    <location>
        <begin position="30"/>
        <end position="51"/>
    </location>
</feature>
<feature type="transmembrane region" description="Helical" evidence="8">
    <location>
        <begin position="71"/>
        <end position="91"/>
    </location>
</feature>
<dbReference type="AlphaFoldDB" id="A0AAD6N1B7"/>
<dbReference type="EMBL" id="JAQJAN010000001">
    <property type="protein sequence ID" value="KAJ5740470.1"/>
    <property type="molecule type" value="Genomic_DNA"/>
</dbReference>
<keyword evidence="3 7" id="KW-0813">Transport</keyword>
<evidence type="ECO:0000256" key="5">
    <source>
        <dbReference type="ARBA" id="ARBA00022989"/>
    </source>
</evidence>
<evidence type="ECO:0000256" key="3">
    <source>
        <dbReference type="ARBA" id="ARBA00022448"/>
    </source>
</evidence>
<dbReference type="Proteomes" id="UP001215712">
    <property type="component" value="Unassembled WGS sequence"/>
</dbReference>
<sequence length="549" mass="60560">MGAIGTAIAGEHAISYGQSGYKGLVKEIRIFGLACFASIGGLLFGYDQGVISGVLVMHNFASHFPRLASDAGLQGWVVSIMTLGAMCGAFINGPISDRLSRRWSILLANIIFLIGSVIQCSAQNLAMMFVGRFIFGTGIGMLAMVCPLYLSELAPPNIRGALVALQQLSITFGIMISFWINYGTQYIGGTGSGQSEAAWRIPLALQCFPSLILATGTFFLPYSPRWLMNQGREEEALKVLVKLRCVPETDYRLRSEFLEIKAARMFDEQTKIETYGENSSQVYVAVQEYKELFTVSHLRKRTMVACLLQFIQQFTGINAIIYYAPQFFEAIGLSGNSVNLLATGVVGIVFFLSTIPAVLYLDRWGRRKTLIWGAIGMSIAQLLVATLWAVYQDTFITHPSAGWAACVFVWVYIGTFAFSIACVNWIMPSEMFPPGIRGKAVGLAIACNYLSNFVVALVVPKMLKTITFGTFYFFLVFCIILGVWTYFCVPETKGVPIEEMDKLFGGNDGEADLRRIADIRAQLGVDNDDVKGVFIEEIKEDNEHIERAA</sequence>
<organism evidence="10 11">
    <name type="scientific">Penicillium malachiteum</name>
    <dbReference type="NCBI Taxonomy" id="1324776"/>
    <lineage>
        <taxon>Eukaryota</taxon>
        <taxon>Fungi</taxon>
        <taxon>Dikarya</taxon>
        <taxon>Ascomycota</taxon>
        <taxon>Pezizomycotina</taxon>
        <taxon>Eurotiomycetes</taxon>
        <taxon>Eurotiomycetidae</taxon>
        <taxon>Eurotiales</taxon>
        <taxon>Aspergillaceae</taxon>
        <taxon>Penicillium</taxon>
    </lineage>
</organism>
<accession>A0AAD6N1B7</accession>
<evidence type="ECO:0000256" key="1">
    <source>
        <dbReference type="ARBA" id="ARBA00004141"/>
    </source>
</evidence>
<dbReference type="PRINTS" id="PR00171">
    <property type="entry name" value="SUGRTRNSPORT"/>
</dbReference>
<evidence type="ECO:0000256" key="6">
    <source>
        <dbReference type="ARBA" id="ARBA00023136"/>
    </source>
</evidence>
<dbReference type="Pfam" id="PF00083">
    <property type="entry name" value="Sugar_tr"/>
    <property type="match status" value="1"/>
</dbReference>
<keyword evidence="5 8" id="KW-1133">Transmembrane helix</keyword>
<reference evidence="10" key="1">
    <citation type="journal article" date="2023" name="IMA Fungus">
        <title>Comparative genomic study of the Penicillium genus elucidates a diverse pangenome and 15 lateral gene transfer events.</title>
        <authorList>
            <person name="Petersen C."/>
            <person name="Sorensen T."/>
            <person name="Nielsen M.R."/>
            <person name="Sondergaard T.E."/>
            <person name="Sorensen J.L."/>
            <person name="Fitzpatrick D.A."/>
            <person name="Frisvad J.C."/>
            <person name="Nielsen K.L."/>
        </authorList>
    </citation>
    <scope>NUCLEOTIDE SEQUENCE</scope>
    <source>
        <strain evidence="10">IBT 17514</strain>
    </source>
</reference>
<dbReference type="SUPFAM" id="SSF103473">
    <property type="entry name" value="MFS general substrate transporter"/>
    <property type="match status" value="1"/>
</dbReference>
<comment type="subcellular location">
    <subcellularLocation>
        <location evidence="1">Membrane</location>
        <topology evidence="1">Multi-pass membrane protein</topology>
    </subcellularLocation>
</comment>
<feature type="transmembrane region" description="Helical" evidence="8">
    <location>
        <begin position="201"/>
        <end position="222"/>
    </location>
</feature>
<feature type="domain" description="Major facilitator superfamily (MFS) profile" evidence="9">
    <location>
        <begin position="33"/>
        <end position="493"/>
    </location>
</feature>
<gene>
    <name evidence="10" type="ORF">N7493_000342</name>
</gene>